<keyword evidence="3 4" id="KW-0456">Lyase</keyword>
<dbReference type="PANTHER" id="PTHR12599">
    <property type="entry name" value="PTERIN-4-ALPHA-CARBINOLAMINE DEHYDRATASE"/>
    <property type="match status" value="1"/>
</dbReference>
<protein>
    <recommendedName>
        <fullName evidence="4">Putative pterin-4-alpha-carbinolamine dehydratase</fullName>
        <shortName evidence="4">PHS</shortName>
        <ecNumber evidence="4">4.2.1.96</ecNumber>
    </recommendedName>
    <alternativeName>
        <fullName evidence="4">4-alpha-hydroxy-tetrahydropterin dehydratase</fullName>
    </alternativeName>
    <alternativeName>
        <fullName evidence="4">Pterin carbinolamine dehydratase</fullName>
        <shortName evidence="4">PCD</shortName>
    </alternativeName>
</protein>
<dbReference type="InterPro" id="IPR001533">
    <property type="entry name" value="Pterin_deHydtase"/>
</dbReference>
<comment type="caution">
    <text evidence="5">The sequence shown here is derived from an EMBL/GenBank/DDBJ whole genome shotgun (WGS) entry which is preliminary data.</text>
</comment>
<organism evidence="5 6">
    <name type="scientific">Microlunatus ginsengisoli</name>
    <dbReference type="NCBI Taxonomy" id="363863"/>
    <lineage>
        <taxon>Bacteria</taxon>
        <taxon>Bacillati</taxon>
        <taxon>Actinomycetota</taxon>
        <taxon>Actinomycetes</taxon>
        <taxon>Propionibacteriales</taxon>
        <taxon>Propionibacteriaceae</taxon>
        <taxon>Microlunatus</taxon>
    </lineage>
</organism>
<dbReference type="Gene3D" id="3.30.1360.20">
    <property type="entry name" value="Transcriptional coactivator/pterin dehydratase"/>
    <property type="match status" value="1"/>
</dbReference>
<evidence type="ECO:0000313" key="5">
    <source>
        <dbReference type="EMBL" id="GAA3604850.1"/>
    </source>
</evidence>
<evidence type="ECO:0000256" key="3">
    <source>
        <dbReference type="ARBA" id="ARBA00023239"/>
    </source>
</evidence>
<dbReference type="InterPro" id="IPR036428">
    <property type="entry name" value="PCD_sf"/>
</dbReference>
<comment type="similarity">
    <text evidence="2 4">Belongs to the pterin-4-alpha-carbinolamine dehydratase family.</text>
</comment>
<dbReference type="EC" id="4.2.1.96" evidence="4"/>
<proteinExistence type="inferred from homology"/>
<evidence type="ECO:0000313" key="6">
    <source>
        <dbReference type="Proteomes" id="UP001501490"/>
    </source>
</evidence>
<dbReference type="Proteomes" id="UP001501490">
    <property type="component" value="Unassembled WGS sequence"/>
</dbReference>
<dbReference type="SUPFAM" id="SSF55248">
    <property type="entry name" value="PCD-like"/>
    <property type="match status" value="1"/>
</dbReference>
<accession>A0ABP6ZE58</accession>
<dbReference type="HAMAP" id="MF_00434">
    <property type="entry name" value="Pterin_4_alpha"/>
    <property type="match status" value="1"/>
</dbReference>
<dbReference type="CDD" id="cd00488">
    <property type="entry name" value="PCD_DCoH"/>
    <property type="match status" value="1"/>
</dbReference>
<dbReference type="PANTHER" id="PTHR12599:SF0">
    <property type="entry name" value="PTERIN-4-ALPHA-CARBINOLAMINE DEHYDRATASE"/>
    <property type="match status" value="1"/>
</dbReference>
<sequence length="112" mass="11886">MTAAESPHLPGGMADVLSSDDIATRLKDLPAWSAADADGNSALTATFEFNDFADALDFVNQVGHEAEQMNHHPDIDIRWNKVTLIQSSHSAGGVTVADFELVHRIAAATGLS</sequence>
<dbReference type="EMBL" id="BAABAB010000003">
    <property type="protein sequence ID" value="GAA3604850.1"/>
    <property type="molecule type" value="Genomic_DNA"/>
</dbReference>
<comment type="catalytic activity">
    <reaction evidence="1 4">
        <text>(4aS,6R)-4a-hydroxy-L-erythro-5,6,7,8-tetrahydrobiopterin = (6R)-L-erythro-6,7-dihydrobiopterin + H2O</text>
        <dbReference type="Rhea" id="RHEA:11920"/>
        <dbReference type="ChEBI" id="CHEBI:15377"/>
        <dbReference type="ChEBI" id="CHEBI:15642"/>
        <dbReference type="ChEBI" id="CHEBI:43120"/>
        <dbReference type="EC" id="4.2.1.96"/>
    </reaction>
</comment>
<evidence type="ECO:0000256" key="4">
    <source>
        <dbReference type="HAMAP-Rule" id="MF_00434"/>
    </source>
</evidence>
<gene>
    <name evidence="5" type="ORF">GCM10022236_03390</name>
</gene>
<keyword evidence="6" id="KW-1185">Reference proteome</keyword>
<dbReference type="Pfam" id="PF01329">
    <property type="entry name" value="Pterin_4a"/>
    <property type="match status" value="1"/>
</dbReference>
<dbReference type="NCBIfam" id="NF002017">
    <property type="entry name" value="PRK00823.1-2"/>
    <property type="match status" value="1"/>
</dbReference>
<evidence type="ECO:0000256" key="2">
    <source>
        <dbReference type="ARBA" id="ARBA00006472"/>
    </source>
</evidence>
<reference evidence="6" key="1">
    <citation type="journal article" date="2019" name="Int. J. Syst. Evol. Microbiol.">
        <title>The Global Catalogue of Microorganisms (GCM) 10K type strain sequencing project: providing services to taxonomists for standard genome sequencing and annotation.</title>
        <authorList>
            <consortium name="The Broad Institute Genomics Platform"/>
            <consortium name="The Broad Institute Genome Sequencing Center for Infectious Disease"/>
            <person name="Wu L."/>
            <person name="Ma J."/>
        </authorList>
    </citation>
    <scope>NUCLEOTIDE SEQUENCE [LARGE SCALE GENOMIC DNA]</scope>
    <source>
        <strain evidence="6">JCM 16929</strain>
    </source>
</reference>
<name>A0ABP6ZE58_9ACTN</name>
<evidence type="ECO:0000256" key="1">
    <source>
        <dbReference type="ARBA" id="ARBA00001554"/>
    </source>
</evidence>